<dbReference type="GO" id="GO:0006355">
    <property type="term" value="P:regulation of DNA-templated transcription"/>
    <property type="evidence" value="ECO:0007669"/>
    <property type="project" value="TreeGrafter"/>
</dbReference>
<evidence type="ECO:0000313" key="3">
    <source>
        <dbReference type="Proteomes" id="UP000551616"/>
    </source>
</evidence>
<gene>
    <name evidence="2" type="primary">inhA</name>
    <name evidence="2" type="ORF">HOV93_31850</name>
</gene>
<dbReference type="Pfam" id="PF01965">
    <property type="entry name" value="DJ-1_PfpI"/>
    <property type="match status" value="1"/>
</dbReference>
<name>A0A7V8V6S3_9BACT</name>
<dbReference type="EC" id="4.2.1.103" evidence="2"/>
<dbReference type="EMBL" id="JABRWO010000008">
    <property type="protein sequence ID" value="MBA2115998.1"/>
    <property type="molecule type" value="Genomic_DNA"/>
</dbReference>
<sequence length="241" mass="25771">MSKEFLTPADQSLRIGAIVFPDMDQIDLTGPFSVLARLPNSSIQLLWKTPTVVQDQLGLKLVPDASFSEAAPMDVLLVPGGPGQEQLMEDETVLNFITKQARQAKITFSVCTGSLICGAAGLLKGRSATTHWASLHLLKYFGARTSHERVVIDGNLVSAAGLTSGIDGALRVAALLRGEEVAKGIELAIQYAPDPPFGVGSPELADDELLSRVTAETSQLTEKRLQTAKRLAAKFKISTTE</sequence>
<accession>A0A7V8V6S3</accession>
<organism evidence="2 3">
    <name type="scientific">Bremerella alba</name>
    <dbReference type="NCBI Taxonomy" id="980252"/>
    <lineage>
        <taxon>Bacteria</taxon>
        <taxon>Pseudomonadati</taxon>
        <taxon>Planctomycetota</taxon>
        <taxon>Planctomycetia</taxon>
        <taxon>Pirellulales</taxon>
        <taxon>Pirellulaceae</taxon>
        <taxon>Bremerella</taxon>
    </lineage>
</organism>
<dbReference type="PANTHER" id="PTHR43130">
    <property type="entry name" value="ARAC-FAMILY TRANSCRIPTIONAL REGULATOR"/>
    <property type="match status" value="1"/>
</dbReference>
<proteinExistence type="predicted"/>
<keyword evidence="3" id="KW-1185">Reference proteome</keyword>
<dbReference type="SUPFAM" id="SSF52317">
    <property type="entry name" value="Class I glutamine amidotransferase-like"/>
    <property type="match status" value="1"/>
</dbReference>
<protein>
    <submittedName>
        <fullName evidence="2">Isonitrile hydratase</fullName>
        <ecNumber evidence="2">4.2.1.103</ecNumber>
    </submittedName>
</protein>
<feature type="domain" description="DJ-1/PfpI" evidence="1">
    <location>
        <begin position="17"/>
        <end position="171"/>
    </location>
</feature>
<reference evidence="2 3" key="1">
    <citation type="submission" date="2020-05" db="EMBL/GenBank/DDBJ databases">
        <title>Bremerella alba sp. nov., a novel planctomycete isolated from the surface of the macroalga Fucus spiralis.</title>
        <authorList>
            <person name="Godinho O."/>
            <person name="Botelho R."/>
            <person name="Albuquerque L."/>
            <person name="Wiegand S."/>
            <person name="Da Costa M.S."/>
            <person name="Lobo-Da-Cunha A."/>
            <person name="Jogler C."/>
            <person name="Lage O.M."/>
        </authorList>
    </citation>
    <scope>NUCLEOTIDE SEQUENCE [LARGE SCALE GENOMIC DNA]</scope>
    <source>
        <strain evidence="2 3">FF15</strain>
    </source>
</reference>
<dbReference type="AlphaFoldDB" id="A0A7V8V6S3"/>
<evidence type="ECO:0000313" key="2">
    <source>
        <dbReference type="EMBL" id="MBA2115998.1"/>
    </source>
</evidence>
<dbReference type="InterPro" id="IPR029062">
    <property type="entry name" value="Class_I_gatase-like"/>
</dbReference>
<dbReference type="PANTHER" id="PTHR43130:SF2">
    <property type="entry name" value="DJ-1_PFPI DOMAIN-CONTAINING PROTEIN"/>
    <property type="match status" value="1"/>
</dbReference>
<keyword evidence="2" id="KW-0456">Lyase</keyword>
<dbReference type="GO" id="GO:0050549">
    <property type="term" value="F:cyclohexyl-isocyanide hydratase activity"/>
    <property type="evidence" value="ECO:0007669"/>
    <property type="project" value="UniProtKB-EC"/>
</dbReference>
<dbReference type="InterPro" id="IPR002818">
    <property type="entry name" value="DJ-1/PfpI"/>
</dbReference>
<dbReference type="Gene3D" id="3.40.50.880">
    <property type="match status" value="1"/>
</dbReference>
<dbReference type="InterPro" id="IPR052158">
    <property type="entry name" value="INH-QAR"/>
</dbReference>
<evidence type="ECO:0000259" key="1">
    <source>
        <dbReference type="Pfam" id="PF01965"/>
    </source>
</evidence>
<dbReference type="CDD" id="cd03139">
    <property type="entry name" value="GATase1_PfpI_2"/>
    <property type="match status" value="1"/>
</dbReference>
<comment type="caution">
    <text evidence="2">The sequence shown here is derived from an EMBL/GenBank/DDBJ whole genome shotgun (WGS) entry which is preliminary data.</text>
</comment>
<dbReference type="RefSeq" id="WP_207397414.1">
    <property type="nucleotide sequence ID" value="NZ_JABRWO010000008.1"/>
</dbReference>
<dbReference type="Proteomes" id="UP000551616">
    <property type="component" value="Unassembled WGS sequence"/>
</dbReference>